<proteinExistence type="predicted"/>
<gene>
    <name evidence="1" type="ORF">BE04_04725</name>
</gene>
<evidence type="ECO:0000313" key="2">
    <source>
        <dbReference type="Proteomes" id="UP000075604"/>
    </source>
</evidence>
<dbReference type="Proteomes" id="UP000075604">
    <property type="component" value="Unassembled WGS sequence"/>
</dbReference>
<comment type="caution">
    <text evidence="1">The sequence shown here is derived from an EMBL/GenBank/DDBJ whole genome shotgun (WGS) entry which is preliminary data.</text>
</comment>
<evidence type="ECO:0000313" key="1">
    <source>
        <dbReference type="EMBL" id="KYF54515.1"/>
    </source>
</evidence>
<reference evidence="1 2" key="1">
    <citation type="submission" date="2014-02" db="EMBL/GenBank/DDBJ databases">
        <title>The small core and large imbalanced accessory genome model reveals a collaborative survival strategy of Sorangium cellulosum strains in nature.</title>
        <authorList>
            <person name="Han K."/>
            <person name="Peng R."/>
            <person name="Blom J."/>
            <person name="Li Y.-Z."/>
        </authorList>
    </citation>
    <scope>NUCLEOTIDE SEQUENCE [LARGE SCALE GENOMIC DNA]</scope>
    <source>
        <strain evidence="1 2">So0157-18</strain>
    </source>
</reference>
<protein>
    <submittedName>
        <fullName evidence="1">Uncharacterized protein</fullName>
    </submittedName>
</protein>
<name>A0A150PFS2_SORCE</name>
<sequence length="75" mass="8476">MNALLNTAFAVLHAMGDDAYAALLRDEMQPADFIRFLRETAARRPEVYREVVSALPLRAIGRWGAGLARELYRAR</sequence>
<dbReference type="EMBL" id="JELX01002708">
    <property type="protein sequence ID" value="KYF54515.1"/>
    <property type="molecule type" value="Genomic_DNA"/>
</dbReference>
<organism evidence="1 2">
    <name type="scientific">Sorangium cellulosum</name>
    <name type="common">Polyangium cellulosum</name>
    <dbReference type="NCBI Taxonomy" id="56"/>
    <lineage>
        <taxon>Bacteria</taxon>
        <taxon>Pseudomonadati</taxon>
        <taxon>Myxococcota</taxon>
        <taxon>Polyangia</taxon>
        <taxon>Polyangiales</taxon>
        <taxon>Polyangiaceae</taxon>
        <taxon>Sorangium</taxon>
    </lineage>
</organism>
<dbReference type="AlphaFoldDB" id="A0A150PFS2"/>
<accession>A0A150PFS2</accession>